<dbReference type="Proteomes" id="UP000297963">
    <property type="component" value="Unassembled WGS sequence"/>
</dbReference>
<keyword evidence="1" id="KW-1133">Transmembrane helix</keyword>
<comment type="caution">
    <text evidence="3">The sequence shown here is derived from an EMBL/GenBank/DDBJ whole genome shotgun (WGS) entry which is preliminary data.</text>
</comment>
<dbReference type="EMBL" id="FOPW01000017">
    <property type="protein sequence ID" value="SFH84038.1"/>
    <property type="molecule type" value="Genomic_DNA"/>
</dbReference>
<keyword evidence="4" id="KW-1185">Reference proteome</keyword>
<organism evidence="3 5">
    <name type="scientific">Cryobacterium levicorallinum</name>
    <dbReference type="NCBI Taxonomy" id="995038"/>
    <lineage>
        <taxon>Bacteria</taxon>
        <taxon>Bacillati</taxon>
        <taxon>Actinomycetota</taxon>
        <taxon>Actinomycetes</taxon>
        <taxon>Micrococcales</taxon>
        <taxon>Microbacteriaceae</taxon>
        <taxon>Cryobacterium</taxon>
    </lineage>
</organism>
<feature type="transmembrane region" description="Helical" evidence="1">
    <location>
        <begin position="123"/>
        <end position="146"/>
    </location>
</feature>
<gene>
    <name evidence="3" type="ORF">E3O11_16210</name>
    <name evidence="2" type="ORF">SAMN05216274_11736</name>
</gene>
<dbReference type="AlphaFoldDB" id="A0A1I3DBV1"/>
<reference evidence="2 4" key="1">
    <citation type="submission" date="2016-10" db="EMBL/GenBank/DDBJ databases">
        <authorList>
            <person name="Varghese N."/>
            <person name="Submissions S."/>
        </authorList>
    </citation>
    <scope>NUCLEOTIDE SEQUENCE [LARGE SCALE GENOMIC DNA]</scope>
    <source>
        <strain evidence="2 4">GMCC 1.11211</strain>
    </source>
</reference>
<name>A0A1I3DBV1_9MICO</name>
<feature type="transmembrane region" description="Helical" evidence="1">
    <location>
        <begin position="7"/>
        <end position="26"/>
    </location>
</feature>
<sequence>MSLLLVWLMFRSMILGLLAGAAWWLIWGRKSQLQSVPVASLTAVGVGVALLADVVVRLMVGGTSAFQLPRPDDLARLLVDARFALPLLLGIVAVIILAFPLPIHASRGSASLARRTPLSFGQGWWFIGAIIIVGAVLTVTVAAGLASEPDEQGFWRLLVVDTGVGGGATTIYGWYYSRPALALVAVLAAVSVGALWLIARPGVGVDQVNDVQLRRLRTRNILAVASGALLVHLGGILTSLAGTASMRGGTATGNGGWVVFGTPFSALEPALSLGGVAVTALGYALLVVVLLTAIPARRGARALLA</sequence>
<feature type="transmembrane region" description="Helical" evidence="1">
    <location>
        <begin position="81"/>
        <end position="103"/>
    </location>
</feature>
<dbReference type="EMBL" id="SOFE01000029">
    <property type="protein sequence ID" value="TFB81825.1"/>
    <property type="molecule type" value="Genomic_DNA"/>
</dbReference>
<accession>A0A1I3DBV1</accession>
<keyword evidence="1" id="KW-0812">Transmembrane</keyword>
<evidence type="ECO:0000313" key="3">
    <source>
        <dbReference type="EMBL" id="TFB81825.1"/>
    </source>
</evidence>
<evidence type="ECO:0000256" key="1">
    <source>
        <dbReference type="SAM" id="Phobius"/>
    </source>
</evidence>
<dbReference type="STRING" id="995038.SAMN05216274_11736"/>
<evidence type="ECO:0000313" key="5">
    <source>
        <dbReference type="Proteomes" id="UP000297963"/>
    </source>
</evidence>
<dbReference type="Proteomes" id="UP000199681">
    <property type="component" value="Unassembled WGS sequence"/>
</dbReference>
<feature type="transmembrane region" description="Helical" evidence="1">
    <location>
        <begin position="220"/>
        <end position="241"/>
    </location>
</feature>
<feature type="transmembrane region" description="Helical" evidence="1">
    <location>
        <begin position="181"/>
        <end position="199"/>
    </location>
</feature>
<reference evidence="3 5" key="2">
    <citation type="submission" date="2019-03" db="EMBL/GenBank/DDBJ databases">
        <title>Genomics of glacier-inhabiting Cryobacterium strains.</title>
        <authorList>
            <person name="Liu Q."/>
            <person name="Xin Y.-H."/>
        </authorList>
    </citation>
    <scope>NUCLEOTIDE SEQUENCE [LARGE SCALE GENOMIC DNA]</scope>
    <source>
        <strain evidence="3 5">Hh34</strain>
    </source>
</reference>
<feature type="transmembrane region" description="Helical" evidence="1">
    <location>
        <begin position="38"/>
        <end position="60"/>
    </location>
</feature>
<feature type="transmembrane region" description="Helical" evidence="1">
    <location>
        <begin position="270"/>
        <end position="294"/>
    </location>
</feature>
<keyword evidence="1" id="KW-0472">Membrane</keyword>
<protein>
    <submittedName>
        <fullName evidence="3">Uncharacterized protein</fullName>
    </submittedName>
</protein>
<evidence type="ECO:0000313" key="2">
    <source>
        <dbReference type="EMBL" id="SFH84038.1"/>
    </source>
</evidence>
<proteinExistence type="predicted"/>
<evidence type="ECO:0000313" key="4">
    <source>
        <dbReference type="Proteomes" id="UP000199681"/>
    </source>
</evidence>
<dbReference type="RefSeq" id="WP_092451894.1">
    <property type="nucleotide sequence ID" value="NZ_BKAC01000020.1"/>
</dbReference>